<comment type="caution">
    <text evidence="10">The sequence shown here is derived from an EMBL/GenBank/DDBJ whole genome shotgun (WGS) entry which is preliminary data.</text>
</comment>
<feature type="coiled-coil region" evidence="8">
    <location>
        <begin position="514"/>
        <end position="541"/>
    </location>
</feature>
<evidence type="ECO:0000256" key="3">
    <source>
        <dbReference type="ARBA" id="ARBA00022670"/>
    </source>
</evidence>
<evidence type="ECO:0000313" key="11">
    <source>
        <dbReference type="Proteomes" id="UP000233375"/>
    </source>
</evidence>
<dbReference type="Pfam" id="PF18058">
    <property type="entry name" value="SbsC_C"/>
    <property type="match status" value="1"/>
</dbReference>
<keyword evidence="4" id="KW-0378">Hydrolase</keyword>
<accession>A0A2N0Z2Q6</accession>
<keyword evidence="5" id="KW-0862">Zinc</keyword>
<evidence type="ECO:0000259" key="9">
    <source>
        <dbReference type="PROSITE" id="PS52035"/>
    </source>
</evidence>
<keyword evidence="6" id="KW-0482">Metalloprotease</keyword>
<dbReference type="GO" id="GO:0008270">
    <property type="term" value="F:zinc ion binding"/>
    <property type="evidence" value="ECO:0007669"/>
    <property type="project" value="InterPro"/>
</dbReference>
<evidence type="ECO:0000256" key="6">
    <source>
        <dbReference type="ARBA" id="ARBA00023049"/>
    </source>
</evidence>
<keyword evidence="11" id="KW-1185">Reference proteome</keyword>
<feature type="coiled-coil region" evidence="8">
    <location>
        <begin position="301"/>
        <end position="355"/>
    </location>
</feature>
<organism evidence="10 11">
    <name type="scientific">Niallia nealsonii</name>
    <dbReference type="NCBI Taxonomy" id="115979"/>
    <lineage>
        <taxon>Bacteria</taxon>
        <taxon>Bacillati</taxon>
        <taxon>Bacillota</taxon>
        <taxon>Bacilli</taxon>
        <taxon>Bacillales</taxon>
        <taxon>Bacillaceae</taxon>
        <taxon>Niallia</taxon>
    </lineage>
</organism>
<dbReference type="PANTHER" id="PTHR11705">
    <property type="entry name" value="PROTEASE FAMILY M14 CARBOXYPEPTIDASE A,B"/>
    <property type="match status" value="1"/>
</dbReference>
<comment type="similarity">
    <text evidence="2 7">Belongs to the peptidase M14 family.</text>
</comment>
<dbReference type="PROSITE" id="PS52035">
    <property type="entry name" value="PEPTIDASE_M14"/>
    <property type="match status" value="1"/>
</dbReference>
<dbReference type="InterPro" id="IPR000834">
    <property type="entry name" value="Peptidase_M14"/>
</dbReference>
<dbReference type="Gene3D" id="3.40.630.10">
    <property type="entry name" value="Zn peptidases"/>
    <property type="match status" value="1"/>
</dbReference>
<evidence type="ECO:0000256" key="1">
    <source>
        <dbReference type="ARBA" id="ARBA00001947"/>
    </source>
</evidence>
<name>A0A2N0Z2Q6_9BACI</name>
<sequence>MVEDIKKLQKSYPSLIAYKVIGKSEYGRDIYAVSLGKGTATTFINGSHHAREWLTTNLNMYMLEQYAISYQKKTKINGYDTQKILANTKIWFVPMVNPDGVTLQQQGLKAFPKSAHAGLIKMNDGSKNFKRWKANAKGIDLNRQYDAGWKNISNNAKGPSYSHYKGKTPASAKEVKAILSFVNSINPEMSVAYHTSGKILYWNYKQTTHYKRDLAYAKKIGKMTGYSLVYSGKNPSGGGFTDWFIQTKKRPGFTPEISKYYKDTNPPISEFAGSWKENKGVGLYVAQESYKLYDNRKKTEKDKLEKELKTIQASARNLKKYYSTNIKSEKNLTISKAFTNDYNKVKNNRKRLESKSKKLPLKYQNQLAGYYKEINKHLEHSDRYFAMIKQGDILVKDEKDLVALFKSGTMTTKTVASSEKLAKSIGKTDSLINKTADSRIKKLAQNKYTKKAKATKKNTDYEINRYKVSNEMEEELNKKQIAAAKRSLATLNKVEKDSKTTKTKEKYVTYQKVENYLAKRKQTLEQQLKDLEEEQQKDVQTETAS</sequence>
<dbReference type="GO" id="GO:0004181">
    <property type="term" value="F:metallocarboxypeptidase activity"/>
    <property type="evidence" value="ECO:0007669"/>
    <property type="project" value="InterPro"/>
</dbReference>
<evidence type="ECO:0000313" key="10">
    <source>
        <dbReference type="EMBL" id="PKG23769.1"/>
    </source>
</evidence>
<evidence type="ECO:0000256" key="4">
    <source>
        <dbReference type="ARBA" id="ARBA00022801"/>
    </source>
</evidence>
<protein>
    <submittedName>
        <fullName evidence="10">Peptidase M14</fullName>
    </submittedName>
</protein>
<dbReference type="InterPro" id="IPR041378">
    <property type="entry name" value="S-layer_SbsC_C"/>
</dbReference>
<gene>
    <name evidence="10" type="ORF">CWS01_10520</name>
</gene>
<feature type="active site" description="Proton donor/acceptor" evidence="7">
    <location>
        <position position="256"/>
    </location>
</feature>
<dbReference type="Proteomes" id="UP000233375">
    <property type="component" value="Unassembled WGS sequence"/>
</dbReference>
<feature type="domain" description="Peptidase M14" evidence="9">
    <location>
        <begin position="1"/>
        <end position="289"/>
    </location>
</feature>
<evidence type="ECO:0000256" key="7">
    <source>
        <dbReference type="PROSITE-ProRule" id="PRU01379"/>
    </source>
</evidence>
<keyword evidence="3" id="KW-0645">Protease</keyword>
<reference evidence="10 11" key="1">
    <citation type="journal article" date="2003" name="Int. J. Syst. Evol. Microbiol.">
        <title>Bacillus nealsonii sp. nov., isolated from a spacecraft-assembly facility, whose spores are gamma-radiation resistant.</title>
        <authorList>
            <person name="Venkateswaran K."/>
            <person name="Kempf M."/>
            <person name="Chen F."/>
            <person name="Satomi M."/>
            <person name="Nicholson W."/>
            <person name="Kern R."/>
        </authorList>
    </citation>
    <scope>NUCLEOTIDE SEQUENCE [LARGE SCALE GENOMIC DNA]</scope>
    <source>
        <strain evidence="10 11">FO-92</strain>
    </source>
</reference>
<dbReference type="InterPro" id="IPR034274">
    <property type="entry name" value="ENP1_M14_CPD"/>
</dbReference>
<keyword evidence="8" id="KW-0175">Coiled coil</keyword>
<dbReference type="AlphaFoldDB" id="A0A2N0Z2Q6"/>
<proteinExistence type="inferred from homology"/>
<dbReference type="GO" id="GO:0006508">
    <property type="term" value="P:proteolysis"/>
    <property type="evidence" value="ECO:0007669"/>
    <property type="project" value="UniProtKB-KW"/>
</dbReference>
<dbReference type="SUPFAM" id="SSF53187">
    <property type="entry name" value="Zn-dependent exopeptidases"/>
    <property type="match status" value="1"/>
</dbReference>
<dbReference type="SMART" id="SM00631">
    <property type="entry name" value="Zn_pept"/>
    <property type="match status" value="1"/>
</dbReference>
<evidence type="ECO:0000256" key="5">
    <source>
        <dbReference type="ARBA" id="ARBA00022833"/>
    </source>
</evidence>
<dbReference type="PANTHER" id="PTHR11705:SF143">
    <property type="entry name" value="SLL0236 PROTEIN"/>
    <property type="match status" value="1"/>
</dbReference>
<evidence type="ECO:0000256" key="8">
    <source>
        <dbReference type="SAM" id="Coils"/>
    </source>
</evidence>
<evidence type="ECO:0000256" key="2">
    <source>
        <dbReference type="ARBA" id="ARBA00005988"/>
    </source>
</evidence>
<dbReference type="Pfam" id="PF00246">
    <property type="entry name" value="Peptidase_M14"/>
    <property type="match status" value="1"/>
</dbReference>
<comment type="cofactor">
    <cofactor evidence="1">
        <name>Zn(2+)</name>
        <dbReference type="ChEBI" id="CHEBI:29105"/>
    </cofactor>
</comment>
<dbReference type="GO" id="GO:0005615">
    <property type="term" value="C:extracellular space"/>
    <property type="evidence" value="ECO:0007669"/>
    <property type="project" value="TreeGrafter"/>
</dbReference>
<dbReference type="EMBL" id="PISE01000020">
    <property type="protein sequence ID" value="PKG23769.1"/>
    <property type="molecule type" value="Genomic_DNA"/>
</dbReference>
<dbReference type="CDD" id="cd06229">
    <property type="entry name" value="M14_Endopeptidase_I"/>
    <property type="match status" value="1"/>
</dbReference>